<reference evidence="2 3" key="1">
    <citation type="journal article" date="2017" name="Nat. Commun.">
        <title>Genome assembly with in vitro proximity ligation data and whole-genome triplication in lettuce.</title>
        <authorList>
            <person name="Reyes-Chin-Wo S."/>
            <person name="Wang Z."/>
            <person name="Yang X."/>
            <person name="Kozik A."/>
            <person name="Arikit S."/>
            <person name="Song C."/>
            <person name="Xia L."/>
            <person name="Froenicke L."/>
            <person name="Lavelle D.O."/>
            <person name="Truco M.J."/>
            <person name="Xia R."/>
            <person name="Zhu S."/>
            <person name="Xu C."/>
            <person name="Xu H."/>
            <person name="Xu X."/>
            <person name="Cox K."/>
            <person name="Korf I."/>
            <person name="Meyers B.C."/>
            <person name="Michelmore R.W."/>
        </authorList>
    </citation>
    <scope>NUCLEOTIDE SEQUENCE [LARGE SCALE GENOMIC DNA]</scope>
    <source>
        <strain evidence="3">cv. Salinas</strain>
        <tissue evidence="2">Seedlings</tissue>
    </source>
</reference>
<evidence type="ECO:0000256" key="1">
    <source>
        <dbReference type="SAM" id="MobiDB-lite"/>
    </source>
</evidence>
<feature type="region of interest" description="Disordered" evidence="1">
    <location>
        <begin position="1"/>
        <end position="109"/>
    </location>
</feature>
<keyword evidence="3" id="KW-1185">Reference proteome</keyword>
<evidence type="ECO:0000313" key="2">
    <source>
        <dbReference type="EMBL" id="KAJ0203668.1"/>
    </source>
</evidence>
<dbReference type="Proteomes" id="UP000235145">
    <property type="component" value="Unassembled WGS sequence"/>
</dbReference>
<proteinExistence type="predicted"/>
<feature type="region of interest" description="Disordered" evidence="1">
    <location>
        <begin position="326"/>
        <end position="350"/>
    </location>
</feature>
<name>A0A9R1VCL7_LACSA</name>
<feature type="region of interest" description="Disordered" evidence="1">
    <location>
        <begin position="150"/>
        <end position="224"/>
    </location>
</feature>
<evidence type="ECO:0000313" key="3">
    <source>
        <dbReference type="Proteomes" id="UP000235145"/>
    </source>
</evidence>
<feature type="compositionally biased region" description="Polar residues" evidence="1">
    <location>
        <begin position="62"/>
        <end position="74"/>
    </location>
</feature>
<feature type="compositionally biased region" description="Low complexity" evidence="1">
    <location>
        <begin position="327"/>
        <end position="344"/>
    </location>
</feature>
<feature type="compositionally biased region" description="Acidic residues" evidence="1">
    <location>
        <begin position="167"/>
        <end position="176"/>
    </location>
</feature>
<feature type="compositionally biased region" description="Polar residues" evidence="1">
    <location>
        <begin position="186"/>
        <end position="208"/>
    </location>
</feature>
<protein>
    <submittedName>
        <fullName evidence="2">Uncharacterized protein</fullName>
    </submittedName>
</protein>
<comment type="caution">
    <text evidence="2">The sequence shown here is derived from an EMBL/GenBank/DDBJ whole genome shotgun (WGS) entry which is preliminary data.</text>
</comment>
<feature type="region of interest" description="Disordered" evidence="1">
    <location>
        <begin position="270"/>
        <end position="312"/>
    </location>
</feature>
<accession>A0A9R1VCL7</accession>
<gene>
    <name evidence="2" type="ORF">LSAT_V11C500230750</name>
</gene>
<dbReference type="EMBL" id="NBSK02000005">
    <property type="protein sequence ID" value="KAJ0203668.1"/>
    <property type="molecule type" value="Genomic_DNA"/>
</dbReference>
<feature type="compositionally biased region" description="Basic and acidic residues" evidence="1">
    <location>
        <begin position="25"/>
        <end position="41"/>
    </location>
</feature>
<organism evidence="2 3">
    <name type="scientific">Lactuca sativa</name>
    <name type="common">Garden lettuce</name>
    <dbReference type="NCBI Taxonomy" id="4236"/>
    <lineage>
        <taxon>Eukaryota</taxon>
        <taxon>Viridiplantae</taxon>
        <taxon>Streptophyta</taxon>
        <taxon>Embryophyta</taxon>
        <taxon>Tracheophyta</taxon>
        <taxon>Spermatophyta</taxon>
        <taxon>Magnoliopsida</taxon>
        <taxon>eudicotyledons</taxon>
        <taxon>Gunneridae</taxon>
        <taxon>Pentapetalae</taxon>
        <taxon>asterids</taxon>
        <taxon>campanulids</taxon>
        <taxon>Asterales</taxon>
        <taxon>Asteraceae</taxon>
        <taxon>Cichorioideae</taxon>
        <taxon>Cichorieae</taxon>
        <taxon>Lactucinae</taxon>
        <taxon>Lactuca</taxon>
    </lineage>
</organism>
<dbReference type="AlphaFoldDB" id="A0A9R1VCL7"/>
<sequence>MREWIANPYTVPSLTADTDEGGADGNHEEHAGQEDEPHDGGHFSPQISHHIVSVTEKVPSAQKDSLSQGEQQFQGELPYKGEHPSLGENPPQGDQYSPGMPPFSPAAPATSFIQFPASAFSKLLTLTRDMSQRLLRIEADVNQLMEVLLHTPPSSPQSDDAQKGGDTDDDADDEPNERDTEPVDNTIVQSESPKPMHESNSAVPNSPVATEKLVEDSEHDDEEDDDCQILDMNFINPLIPVQQEDSNDLDNKSQRPDMKLVDPVADPIIPVQGEDSEVASEDSHPLSRKRKVTDTDLAHSQTDTSLPGKKPKSIVSISNLAAEWNMSPDQSKSQSSQPSPNSCKPKTDSVLDRIDRKRFEDVLNRRVCGDKFIKVKASKPHNEKLLTLLITRQGHQHSYTEVVKRDELIKYGYSEWMELLELASKQNSAPSSKLICALHLLIKKVQRLDLVPKERPQHQGQRSSIPRTRRTKFQVDGEDVLVLDFGAGGINNSLPISVEPFHHKFISVPEHGMFYLDKNRKMCFQRTTEIPKAPTTHLVGLSQMCMSHQDLSGEFHILIAMELLNRRQELLDSPYWPIKIEAEAEYEEFLSRGVLT</sequence>